<reference evidence="2 11" key="3">
    <citation type="journal article" date="2019" name="Nat. Med.">
        <title>A library of human gut bacterial isolates paired with longitudinal multiomics data enables mechanistic microbiome research.</title>
        <authorList>
            <person name="Poyet M."/>
            <person name="Groussin M."/>
            <person name="Gibbons S.M."/>
            <person name="Avila-Pacheco J."/>
            <person name="Jiang X."/>
            <person name="Kearney S.M."/>
            <person name="Perrotta A.R."/>
            <person name="Berdy B."/>
            <person name="Zhao S."/>
            <person name="Lieberman T.D."/>
            <person name="Swanson P.K."/>
            <person name="Smith M."/>
            <person name="Roesemann S."/>
            <person name="Alexander J.E."/>
            <person name="Rich S.A."/>
            <person name="Livny J."/>
            <person name="Vlamakis H."/>
            <person name="Clish C."/>
            <person name="Bullock K."/>
            <person name="Deik A."/>
            <person name="Scott J."/>
            <person name="Pierce K.A."/>
            <person name="Xavier R.J."/>
            <person name="Alm E.J."/>
        </authorList>
    </citation>
    <scope>NUCLEOTIDE SEQUENCE [LARGE SCALE GENOMIC DNA]</scope>
    <source>
        <strain evidence="2 11">BIOML-A27</strain>
    </source>
</reference>
<evidence type="ECO:0000313" key="1">
    <source>
        <dbReference type="EMBL" id="CUQ19455.1"/>
    </source>
</evidence>
<reference evidence="8 9" key="2">
    <citation type="submission" date="2018-08" db="EMBL/GenBank/DDBJ databases">
        <title>A genome reference for cultivated species of the human gut microbiota.</title>
        <authorList>
            <person name="Zou Y."/>
            <person name="Xue W."/>
            <person name="Luo G."/>
        </authorList>
    </citation>
    <scope>NUCLEOTIDE SEQUENCE [LARGE SCALE GENOMIC DNA]</scope>
    <source>
        <strain evidence="6 9">AF17-20</strain>
        <strain evidence="5 10">AF21-53</strain>
        <strain evidence="4 8">TF08-13</strain>
    </source>
</reference>
<name>A0A174Q6J6_BACUN</name>
<reference evidence="3" key="4">
    <citation type="submission" date="2022-10" db="EMBL/GenBank/DDBJ databases">
        <title>Human gut microbiome strain richness.</title>
        <authorList>
            <person name="Chen-Liaw A."/>
        </authorList>
    </citation>
    <scope>NUCLEOTIDE SEQUENCE</scope>
    <source>
        <strain evidence="3">1001713st2_A4_1001713B170214_170313</strain>
    </source>
</reference>
<evidence type="ECO:0000313" key="11">
    <source>
        <dbReference type="Proteomes" id="UP000433928"/>
    </source>
</evidence>
<protein>
    <submittedName>
        <fullName evidence="5">Uncharacterized protein</fullName>
    </submittedName>
</protein>
<dbReference type="EMBL" id="QRVP01000004">
    <property type="protein sequence ID" value="RGS55932.1"/>
    <property type="molecule type" value="Genomic_DNA"/>
</dbReference>
<dbReference type="Proteomes" id="UP000260795">
    <property type="component" value="Unassembled WGS sequence"/>
</dbReference>
<dbReference type="EMBL" id="JAQNSG010000004">
    <property type="protein sequence ID" value="MDC1879510.1"/>
    <property type="molecule type" value="Genomic_DNA"/>
</dbReference>
<dbReference type="Proteomes" id="UP000095766">
    <property type="component" value="Unassembled WGS sequence"/>
</dbReference>
<dbReference type="RefSeq" id="WP_008662136.1">
    <property type="nucleotide sequence ID" value="NZ_AP019724.1"/>
</dbReference>
<evidence type="ECO:0000313" key="6">
    <source>
        <dbReference type="EMBL" id="RGU39445.1"/>
    </source>
</evidence>
<dbReference type="AlphaFoldDB" id="A0A174Q6J6"/>
<evidence type="ECO:0000313" key="8">
    <source>
        <dbReference type="Proteomes" id="UP000260795"/>
    </source>
</evidence>
<evidence type="ECO:0000313" key="10">
    <source>
        <dbReference type="Proteomes" id="UP000285283"/>
    </source>
</evidence>
<dbReference type="EMBL" id="QRXV01000009">
    <property type="protein sequence ID" value="RGU39445.1"/>
    <property type="molecule type" value="Genomic_DNA"/>
</dbReference>
<evidence type="ECO:0000313" key="5">
    <source>
        <dbReference type="EMBL" id="RGS55932.1"/>
    </source>
</evidence>
<organism evidence="5 10">
    <name type="scientific">Bacteroides uniformis</name>
    <dbReference type="NCBI Taxonomy" id="820"/>
    <lineage>
        <taxon>Bacteria</taxon>
        <taxon>Pseudomonadati</taxon>
        <taxon>Bacteroidota</taxon>
        <taxon>Bacteroidia</taxon>
        <taxon>Bacteroidales</taxon>
        <taxon>Bacteroidaceae</taxon>
        <taxon>Bacteroides</taxon>
    </lineage>
</organism>
<proteinExistence type="predicted"/>
<dbReference type="Proteomes" id="UP000284022">
    <property type="component" value="Unassembled WGS sequence"/>
</dbReference>
<dbReference type="Proteomes" id="UP000285283">
    <property type="component" value="Unassembled WGS sequence"/>
</dbReference>
<dbReference type="EMBL" id="CZAO01000019">
    <property type="protein sequence ID" value="CUQ19455.1"/>
    <property type="molecule type" value="Genomic_DNA"/>
</dbReference>
<evidence type="ECO:0000313" key="4">
    <source>
        <dbReference type="EMBL" id="RGL15324.1"/>
    </source>
</evidence>
<dbReference type="Proteomes" id="UP000433928">
    <property type="component" value="Unassembled WGS sequence"/>
</dbReference>
<evidence type="ECO:0000313" key="3">
    <source>
        <dbReference type="EMBL" id="MDC1879510.1"/>
    </source>
</evidence>
<evidence type="ECO:0000313" key="9">
    <source>
        <dbReference type="Proteomes" id="UP000284022"/>
    </source>
</evidence>
<sequence length="516" mass="61261">MKRVDSVISLIYSMSKAEKKAFSVQMLKDKEEKDYLVIYDIITKSKQLDSKNVKGEFHKRRPGGSFEVSIQYLYERLTDSLLTLRKKKDIYYDLLNNLCKARMLYERSLFEECFEILSDTIEQATYYENNEVLTIALKLELEYLLRLNFPNLAESELYHKHFMQNEALKKTRKIVEQSSLHNLLKYRLSHIGSIRTSKQKQDMNDLMVNELSIAASSGIEGNFELMRNHRLFQANYLMGAGEYKAALNSYKELSRLFEQNRQFWSNPPIYYLSVLEGVLGSLRVCGQYDEIPYFLDKLKKLISDASSFEFQVNAICLLFQYELFPYLDNGDFLDCTKLMAYYQKSLYDKEAWLSPVRKSELLLYTALVHIGNQNYKAAKKYISNAIIDHNIKYQPLMRTIRLVRLIVYYEMHEYEFVYHESRSINRSLSSPKEHTFKTEHIILWFLNQQHLPVLRKDREAFWEKLLPEVQALYDDKYENQLLHLCDLTAWIEAKILKENLSDVLKRHMHMKELLQK</sequence>
<dbReference type="Proteomes" id="UP001213309">
    <property type="component" value="Unassembled WGS sequence"/>
</dbReference>
<gene>
    <name evidence="6" type="ORF">DWW83_10505</name>
    <name evidence="5" type="ORF">DWX87_06775</name>
    <name evidence="4" type="ORF">DXC80_07150</name>
    <name evidence="1" type="ORF">ERS852510_03479</name>
    <name evidence="2" type="ORF">GAQ59_00870</name>
    <name evidence="3" type="ORF">POZ24_05645</name>
</gene>
<reference evidence="1 7" key="1">
    <citation type="submission" date="2015-09" db="EMBL/GenBank/DDBJ databases">
        <authorList>
            <consortium name="Pathogen Informatics"/>
        </authorList>
    </citation>
    <scope>NUCLEOTIDE SEQUENCE [LARGE SCALE GENOMIC DNA]</scope>
    <source>
        <strain evidence="1 7">2789STDY5834898</strain>
    </source>
</reference>
<evidence type="ECO:0000313" key="2">
    <source>
        <dbReference type="EMBL" id="KAB4173687.1"/>
    </source>
</evidence>
<dbReference type="EMBL" id="QSRK01000008">
    <property type="protein sequence ID" value="RGL15324.1"/>
    <property type="molecule type" value="Genomic_DNA"/>
</dbReference>
<accession>A0A174Q6J6</accession>
<dbReference type="GeneID" id="99750382"/>
<evidence type="ECO:0000313" key="7">
    <source>
        <dbReference type="Proteomes" id="UP000095766"/>
    </source>
</evidence>
<dbReference type="EMBL" id="WCUG01000001">
    <property type="protein sequence ID" value="KAB4173687.1"/>
    <property type="molecule type" value="Genomic_DNA"/>
</dbReference>